<protein>
    <recommendedName>
        <fullName evidence="4">4-O-beta-D-mannosyl-D-glucose phosphorylase</fullName>
        <shortName evidence="4">MGP</shortName>
        <shortName evidence="4">Mannosylglucose phosphorylase</shortName>
        <ecNumber evidence="4">2.4.1.281</ecNumber>
    </recommendedName>
</protein>
<keyword evidence="4" id="KW-0961">Cell wall biogenesis/degradation</keyword>
<keyword evidence="6" id="KW-1185">Reference proteome</keyword>
<dbReference type="RefSeq" id="WP_194124740.1">
    <property type="nucleotide sequence ID" value="NZ_JACYGY010000002.1"/>
</dbReference>
<dbReference type="PANTHER" id="PTHR34106">
    <property type="entry name" value="GLYCOSIDASE"/>
    <property type="match status" value="1"/>
</dbReference>
<accession>A0ABR9WQ66</accession>
<dbReference type="SUPFAM" id="SSF75005">
    <property type="entry name" value="Arabinanase/levansucrase/invertase"/>
    <property type="match status" value="1"/>
</dbReference>
<name>A0ABR9WQ66_9BACT</name>
<dbReference type="Gene3D" id="2.115.10.20">
    <property type="entry name" value="Glycosyl hydrolase domain, family 43"/>
    <property type="match status" value="1"/>
</dbReference>
<evidence type="ECO:0000256" key="2">
    <source>
        <dbReference type="ARBA" id="ARBA00022679"/>
    </source>
</evidence>
<dbReference type="PIRSF" id="PIRSF016202">
    <property type="entry name" value="PH1107"/>
    <property type="match status" value="1"/>
</dbReference>
<dbReference type="GO" id="GO:0016798">
    <property type="term" value="F:hydrolase activity, acting on glycosyl bonds"/>
    <property type="evidence" value="ECO:0007669"/>
    <property type="project" value="UniProtKB-KW"/>
</dbReference>
<keyword evidence="2 4" id="KW-0808">Transferase</keyword>
<gene>
    <name evidence="5" type="ORF">IEE83_32040</name>
</gene>
<keyword evidence="5" id="KW-0378">Hydrolase</keyword>
<keyword evidence="4" id="KW-0119">Carbohydrate metabolism</keyword>
<keyword evidence="5" id="KW-0326">Glycosidase</keyword>
<evidence type="ECO:0000256" key="3">
    <source>
        <dbReference type="ARBA" id="ARBA00024356"/>
    </source>
</evidence>
<dbReference type="PANTHER" id="PTHR34106:SF1">
    <property type="entry name" value="1,4-BETA-MANNOSYL-N-ACETYLGLUCOSAMINE PHOSPHORYLASE"/>
    <property type="match status" value="1"/>
</dbReference>
<evidence type="ECO:0000313" key="6">
    <source>
        <dbReference type="Proteomes" id="UP000634134"/>
    </source>
</evidence>
<reference evidence="6" key="1">
    <citation type="submission" date="2023-07" db="EMBL/GenBank/DDBJ databases">
        <title>Dyadobacter sp. nov 'subterranea' isolated from contaminted grondwater.</title>
        <authorList>
            <person name="Szabo I."/>
            <person name="Al-Omari J."/>
            <person name="Szerdahelyi S.G."/>
            <person name="Rado J."/>
        </authorList>
    </citation>
    <scope>NUCLEOTIDE SEQUENCE [LARGE SCALE GENOMIC DNA]</scope>
    <source>
        <strain evidence="6">UP-52</strain>
    </source>
</reference>
<comment type="catalytic activity">
    <reaction evidence="4">
        <text>beta-D-mannosyl-(1-&gt;4)-D-glucose + phosphate = alpha-D-mannose 1-phosphate + D-glucose</text>
        <dbReference type="Rhea" id="RHEA:32531"/>
        <dbReference type="ChEBI" id="CHEBI:4167"/>
        <dbReference type="ChEBI" id="CHEBI:43474"/>
        <dbReference type="ChEBI" id="CHEBI:58409"/>
        <dbReference type="ChEBI" id="CHEBI:64351"/>
        <dbReference type="EC" id="2.4.1.281"/>
    </reaction>
</comment>
<dbReference type="InterPro" id="IPR007184">
    <property type="entry name" value="Mannoside_phosphorylase"/>
</dbReference>
<evidence type="ECO:0000256" key="1">
    <source>
        <dbReference type="ARBA" id="ARBA00022676"/>
    </source>
</evidence>
<proteinExistence type="inferred from homology"/>
<evidence type="ECO:0000256" key="4">
    <source>
        <dbReference type="HAMAP-Rule" id="MF_00928"/>
    </source>
</evidence>
<sequence>MSVFKTRLAQIQEEHIALIERKNQPVWPGNGIYDRYTHPVLTARHAPIFWEYDLNPDTNPFLMKRFEINAAFNAGAIKHDGKYLVVARVEGADRKSFFAVAESPNGIDHFKFWDHPVVMPETDEPDGNIYDMRLTKHEDGFIYGLFCTERKDPNAKPGDESSAIAQCGIARTSDLKTWVRLADLVTPSPQQRNVVLHPEFVDGKYAFYTRPQDGFIEAGSGGGIGFGLSETIDNAVIEKEHIVDQKRYHTVYEIKNGQGPSPIKTEKGWLHLAHGVRNTAAGLRYVLYMFMTNLHDPTKVIYKPGGYFIAPEGEERIGDVSNVTFSNGWILDDNGTVFIYYASSDTRLHVATSSLEKLLDYVTNTPADGFRSALSVEVLTGLINKNLTHAGHSVEI</sequence>
<dbReference type="InterPro" id="IPR023296">
    <property type="entry name" value="Glyco_hydro_beta-prop_sf"/>
</dbReference>
<keyword evidence="1 4" id="KW-0328">Glycosyltransferase</keyword>
<dbReference type="InterPro" id="IPR028583">
    <property type="entry name" value="Man_Glc_phosphorylase"/>
</dbReference>
<dbReference type="EC" id="2.4.1.281" evidence="4"/>
<dbReference type="HAMAP" id="MF_00928">
    <property type="entry name" value="Man_Glc_phosphorylase"/>
    <property type="match status" value="1"/>
</dbReference>
<comment type="similarity">
    <text evidence="3 4">Belongs to the glycosyl hydrolase 130 family.</text>
</comment>
<comment type="caution">
    <text evidence="5">The sequence shown here is derived from an EMBL/GenBank/DDBJ whole genome shotgun (WGS) entry which is preliminary data.</text>
</comment>
<comment type="function">
    <text evidence="4">Converts 4-O-beta-D-mannopyranosyl-D-glucopyranose (Man-Glc) to mannose 1-phosphate (Man1P) and glucose.</text>
</comment>
<dbReference type="Pfam" id="PF04041">
    <property type="entry name" value="Glyco_hydro_130"/>
    <property type="match status" value="1"/>
</dbReference>
<organism evidence="5 6">
    <name type="scientific">Dyadobacter subterraneus</name>
    <dbReference type="NCBI Taxonomy" id="2773304"/>
    <lineage>
        <taxon>Bacteria</taxon>
        <taxon>Pseudomonadati</taxon>
        <taxon>Bacteroidota</taxon>
        <taxon>Cytophagia</taxon>
        <taxon>Cytophagales</taxon>
        <taxon>Spirosomataceae</taxon>
        <taxon>Dyadobacter</taxon>
    </lineage>
</organism>
<evidence type="ECO:0000313" key="5">
    <source>
        <dbReference type="EMBL" id="MBE9466521.1"/>
    </source>
</evidence>
<dbReference type="Proteomes" id="UP000634134">
    <property type="component" value="Unassembled WGS sequence"/>
</dbReference>
<dbReference type="EMBL" id="JACYGY010000002">
    <property type="protein sequence ID" value="MBE9466521.1"/>
    <property type="molecule type" value="Genomic_DNA"/>
</dbReference>